<proteinExistence type="inferred from homology"/>
<evidence type="ECO:0000256" key="3">
    <source>
        <dbReference type="SAM" id="Coils"/>
    </source>
</evidence>
<evidence type="ECO:0000256" key="1">
    <source>
        <dbReference type="ARBA" id="ARBA00005541"/>
    </source>
</evidence>
<feature type="coiled-coil region" evidence="3">
    <location>
        <begin position="350"/>
        <end position="377"/>
    </location>
</feature>
<dbReference type="Proteomes" id="UP000579136">
    <property type="component" value="Unassembled WGS sequence"/>
</dbReference>
<organism evidence="4 5">
    <name type="scientific">Nosocomiicoccus ampullae</name>
    <dbReference type="NCBI Taxonomy" id="489910"/>
    <lineage>
        <taxon>Bacteria</taxon>
        <taxon>Bacillati</taxon>
        <taxon>Bacillota</taxon>
        <taxon>Bacilli</taxon>
        <taxon>Bacillales</taxon>
        <taxon>Staphylococcaceae</taxon>
        <taxon>Nosocomiicoccus</taxon>
    </lineage>
</organism>
<evidence type="ECO:0000313" key="4">
    <source>
        <dbReference type="EMBL" id="MBB5175374.1"/>
    </source>
</evidence>
<protein>
    <submittedName>
        <fullName evidence="4">Uncharacterized protein YaaN involved in tellurite resistance</fullName>
    </submittedName>
</protein>
<comment type="similarity">
    <text evidence="1 2">Belongs to the TelA family.</text>
</comment>
<dbReference type="AlphaFoldDB" id="A0A9Q2HEE1"/>
<dbReference type="InterPro" id="IPR008863">
    <property type="entry name" value="Toxic_anion-R_TelA"/>
</dbReference>
<dbReference type="PANTHER" id="PTHR38432:SF1">
    <property type="entry name" value="TELA-LIKE PROTEIN SAOUHSC_01408"/>
    <property type="match status" value="1"/>
</dbReference>
<dbReference type="EMBL" id="JACHHF010000001">
    <property type="protein sequence ID" value="MBB5175374.1"/>
    <property type="molecule type" value="Genomic_DNA"/>
</dbReference>
<dbReference type="PIRSF" id="PIRSF026508">
    <property type="entry name" value="TelA"/>
    <property type="match status" value="1"/>
</dbReference>
<reference evidence="4 5" key="1">
    <citation type="submission" date="2020-08" db="EMBL/GenBank/DDBJ databases">
        <title>Genomic Encyclopedia of Type Strains, Phase IV (KMG-IV): sequencing the most valuable type-strain genomes for metagenomic binning, comparative biology and taxonomic classification.</title>
        <authorList>
            <person name="Goeker M."/>
        </authorList>
    </citation>
    <scope>NUCLEOTIDE SEQUENCE [LARGE SCALE GENOMIC DNA]</scope>
    <source>
        <strain evidence="4 5">DSM 19163</strain>
    </source>
</reference>
<dbReference type="PANTHER" id="PTHR38432">
    <property type="entry name" value="TELA-LIKE PROTEIN SAOUHSC_01408"/>
    <property type="match status" value="1"/>
</dbReference>
<keyword evidence="3" id="KW-0175">Coiled coil</keyword>
<comment type="caution">
    <text evidence="4">The sequence shown here is derived from an EMBL/GenBank/DDBJ whole genome shotgun (WGS) entry which is preliminary data.</text>
</comment>
<name>A0A9Q2HEE1_9STAP</name>
<sequence length="383" mass="43973">MTKNNTKDELLESPFQPVEAEIIEEPKNEYTTTFKDDEFTKEEIEQIKSIKDQIEPLNNDALIAYGANAQSQLSKFSHDMLNQVQSKEIGPVGDSLKQLMSKLKEIDPEELTKQNKNVFQRLFGKVNRSVNELLAKHKGVASQVDRISVQLESSKDLLIRDVNLLDNLYDENKAYFEALNIYIKAAELKKEELESTTLPALQEKASQSNNQMATQDVNDMVQYINRLDKRIHDLKLSRQITLQSAPQIRMIQNINQSLAEKIQSSILTSIPLWKNQMAIALTLLNQESASKAQKAVTDTTNELLTKNSEMLKQNALRTAEENERGIVDIETLKHTQDNLLETIEETLRIQTEGKEQRQQAERELVSMEEELKTRLLDIKDRYK</sequence>
<dbReference type="Pfam" id="PF05816">
    <property type="entry name" value="TelA"/>
    <property type="match status" value="1"/>
</dbReference>
<evidence type="ECO:0000256" key="2">
    <source>
        <dbReference type="PIRNR" id="PIRNR026508"/>
    </source>
</evidence>
<keyword evidence="5" id="KW-1185">Reference proteome</keyword>
<accession>A0A9Q2HEE1</accession>
<evidence type="ECO:0000313" key="5">
    <source>
        <dbReference type="Proteomes" id="UP000579136"/>
    </source>
</evidence>
<gene>
    <name evidence="4" type="ORF">HNQ45_000232</name>
</gene>